<dbReference type="SUPFAM" id="SSF52096">
    <property type="entry name" value="ClpP/crotonase"/>
    <property type="match status" value="1"/>
</dbReference>
<proteinExistence type="inferred from homology"/>
<dbReference type="SMART" id="SM00245">
    <property type="entry name" value="TSPc"/>
    <property type="match status" value="1"/>
</dbReference>
<dbReference type="InterPro" id="IPR055210">
    <property type="entry name" value="CtpA/B_N"/>
</dbReference>
<dbReference type="GO" id="GO:0007165">
    <property type="term" value="P:signal transduction"/>
    <property type="evidence" value="ECO:0007669"/>
    <property type="project" value="TreeGrafter"/>
</dbReference>
<comment type="caution">
    <text evidence="8">The sequence shown here is derived from an EMBL/GenBank/DDBJ whole genome shotgun (WGS) entry which is preliminary data.</text>
</comment>
<evidence type="ECO:0000259" key="7">
    <source>
        <dbReference type="PROSITE" id="PS50106"/>
    </source>
</evidence>
<dbReference type="Pfam" id="PF03572">
    <property type="entry name" value="Peptidase_S41"/>
    <property type="match status" value="1"/>
</dbReference>
<comment type="similarity">
    <text evidence="1 5">Belongs to the peptidase S41A family.</text>
</comment>
<keyword evidence="9" id="KW-1185">Reference proteome</keyword>
<dbReference type="Gene3D" id="3.30.750.44">
    <property type="match status" value="1"/>
</dbReference>
<dbReference type="InterPro" id="IPR029045">
    <property type="entry name" value="ClpP/crotonase-like_dom_sf"/>
</dbReference>
<protein>
    <submittedName>
        <fullName evidence="8">Carboxy-terminal processing protease CtpB</fullName>
    </submittedName>
</protein>
<evidence type="ECO:0000256" key="6">
    <source>
        <dbReference type="SAM" id="SignalP"/>
    </source>
</evidence>
<evidence type="ECO:0000313" key="8">
    <source>
        <dbReference type="EMBL" id="GAF04072.1"/>
    </source>
</evidence>
<dbReference type="GO" id="GO:0006508">
    <property type="term" value="P:proteolysis"/>
    <property type="evidence" value="ECO:0007669"/>
    <property type="project" value="UniProtKB-KW"/>
</dbReference>
<dbReference type="SMART" id="SM00228">
    <property type="entry name" value="PDZ"/>
    <property type="match status" value="1"/>
</dbReference>
<dbReference type="Pfam" id="PF22694">
    <property type="entry name" value="CtpB_N-like"/>
    <property type="match status" value="1"/>
</dbReference>
<feature type="chain" id="PRO_5004903994" evidence="6">
    <location>
        <begin position="28"/>
        <end position="535"/>
    </location>
</feature>
<accession>W7Y756</accession>
<reference evidence="8 9" key="1">
    <citation type="journal article" date="2014" name="Genome Announc.">
        <title>Draft Genome Sequence of Cytophaga fermentans JCM 21142T, a Facultative Anaerobe Isolated from Marine Mud.</title>
        <authorList>
            <person name="Starns D."/>
            <person name="Oshima K."/>
            <person name="Suda W."/>
            <person name="Iino T."/>
            <person name="Yuki M."/>
            <person name="Inoue J."/>
            <person name="Kitamura K."/>
            <person name="Iida T."/>
            <person name="Darby A."/>
            <person name="Hattori M."/>
            <person name="Ohkuma M."/>
        </authorList>
    </citation>
    <scope>NUCLEOTIDE SEQUENCE [LARGE SCALE GENOMIC DNA]</scope>
    <source>
        <strain evidence="8 9">JCM 21142</strain>
    </source>
</reference>
<dbReference type="FunFam" id="2.30.42.10:FF:000063">
    <property type="entry name" value="Peptidase, S41 family"/>
    <property type="match status" value="1"/>
</dbReference>
<evidence type="ECO:0000256" key="4">
    <source>
        <dbReference type="ARBA" id="ARBA00022825"/>
    </source>
</evidence>
<dbReference type="Gene3D" id="2.30.42.10">
    <property type="match status" value="1"/>
</dbReference>
<keyword evidence="3 5" id="KW-0378">Hydrolase</keyword>
<dbReference type="InterPro" id="IPR001478">
    <property type="entry name" value="PDZ"/>
</dbReference>
<feature type="signal peptide" evidence="6">
    <location>
        <begin position="1"/>
        <end position="27"/>
    </location>
</feature>
<dbReference type="GO" id="GO:0030288">
    <property type="term" value="C:outer membrane-bounded periplasmic space"/>
    <property type="evidence" value="ECO:0007669"/>
    <property type="project" value="TreeGrafter"/>
</dbReference>
<dbReference type="GO" id="GO:0004175">
    <property type="term" value="F:endopeptidase activity"/>
    <property type="evidence" value="ECO:0007669"/>
    <property type="project" value="TreeGrafter"/>
</dbReference>
<keyword evidence="2 5" id="KW-0645">Protease</keyword>
<dbReference type="NCBIfam" id="TIGR00225">
    <property type="entry name" value="prc"/>
    <property type="match status" value="1"/>
</dbReference>
<dbReference type="Proteomes" id="UP000019402">
    <property type="component" value="Unassembled WGS sequence"/>
</dbReference>
<dbReference type="InterPro" id="IPR005151">
    <property type="entry name" value="Tail-specific_protease"/>
</dbReference>
<dbReference type="SUPFAM" id="SSF50156">
    <property type="entry name" value="PDZ domain-like"/>
    <property type="match status" value="1"/>
</dbReference>
<dbReference type="PANTHER" id="PTHR32060">
    <property type="entry name" value="TAIL-SPECIFIC PROTEASE"/>
    <property type="match status" value="1"/>
</dbReference>
<dbReference type="InterPro" id="IPR036034">
    <property type="entry name" value="PDZ_sf"/>
</dbReference>
<evidence type="ECO:0000313" key="9">
    <source>
        <dbReference type="Proteomes" id="UP000019402"/>
    </source>
</evidence>
<dbReference type="GO" id="GO:0008236">
    <property type="term" value="F:serine-type peptidase activity"/>
    <property type="evidence" value="ECO:0007669"/>
    <property type="project" value="UniProtKB-KW"/>
</dbReference>
<evidence type="ECO:0000256" key="1">
    <source>
        <dbReference type="ARBA" id="ARBA00009179"/>
    </source>
</evidence>
<dbReference type="InterPro" id="IPR004447">
    <property type="entry name" value="Peptidase_S41A"/>
</dbReference>
<keyword evidence="4 5" id="KW-0720">Serine protease</keyword>
<keyword evidence="6" id="KW-0732">Signal</keyword>
<feature type="domain" description="PDZ" evidence="7">
    <location>
        <begin position="81"/>
        <end position="166"/>
    </location>
</feature>
<dbReference type="AlphaFoldDB" id="W7Y756"/>
<dbReference type="PANTHER" id="PTHR32060:SF30">
    <property type="entry name" value="CARBOXY-TERMINAL PROCESSING PROTEASE CTPA"/>
    <property type="match status" value="1"/>
</dbReference>
<evidence type="ECO:0000256" key="2">
    <source>
        <dbReference type="ARBA" id="ARBA00022670"/>
    </source>
</evidence>
<dbReference type="OrthoDB" id="9812068at2"/>
<dbReference type="RefSeq" id="WP_044213468.1">
    <property type="nucleotide sequence ID" value="NZ_BAMD01000036.1"/>
</dbReference>
<dbReference type="Pfam" id="PF13180">
    <property type="entry name" value="PDZ_2"/>
    <property type="match status" value="1"/>
</dbReference>
<dbReference type="Gene3D" id="3.90.226.10">
    <property type="entry name" value="2-enoyl-CoA Hydratase, Chain A, domain 1"/>
    <property type="match status" value="1"/>
</dbReference>
<evidence type="ECO:0000256" key="3">
    <source>
        <dbReference type="ARBA" id="ARBA00022801"/>
    </source>
</evidence>
<dbReference type="EMBL" id="BAMD01000036">
    <property type="protein sequence ID" value="GAF04072.1"/>
    <property type="molecule type" value="Genomic_DNA"/>
</dbReference>
<organism evidence="8 9">
    <name type="scientific">Saccharicrinis fermentans DSM 9555 = JCM 21142</name>
    <dbReference type="NCBI Taxonomy" id="869213"/>
    <lineage>
        <taxon>Bacteria</taxon>
        <taxon>Pseudomonadati</taxon>
        <taxon>Bacteroidota</taxon>
        <taxon>Bacteroidia</taxon>
        <taxon>Marinilabiliales</taxon>
        <taxon>Marinilabiliaceae</taxon>
        <taxon>Saccharicrinis</taxon>
    </lineage>
</organism>
<evidence type="ECO:0000256" key="5">
    <source>
        <dbReference type="RuleBase" id="RU004404"/>
    </source>
</evidence>
<gene>
    <name evidence="8" type="ORF">JCM21142_72767</name>
</gene>
<name>W7Y756_9BACT</name>
<dbReference type="STRING" id="869213.GCA_000517085_01304"/>
<dbReference type="CDD" id="cd06782">
    <property type="entry name" value="cpPDZ_CPP-like"/>
    <property type="match status" value="1"/>
</dbReference>
<sequence length="535" mass="60151">MKNFKDVLSKYMSACLLLVLLGTSLNAQKFDKDLQKLQLAYKLISTFYVDSIDDGKLVENAISGMLTKLDPHSVYISKEEVAKMNEPLDGSFEGIGIQFNIFKDTLMVVSPISGGPSEKVGIQAGDRILVIDGENVAGVGLKNTDVFSKLKGKKGTKVELQIQRKNIKKLISFTVTRDKIPIYSVEASYMATPEIGYVKINQFSATTHSEVESALKKLKEQGMQNLILDLRGNPGGYLKAAIDVADELLPEKKLIVYTEGLTNPRREYNSTSKGLFEKGNVVVLINEGSASASEIVSGAIQDWDRGLILGRRSYGKGLVQRPLNLQDGSMIRLTIAKYYTPSGRCIQKPYDDGIDAYQEEIYHRFDTGEVLHKDSIHLNKNEKYYTKIKQRPVYGGGGIMPDFFVPADTSGYSDYYRDLVAYGILNRFVLNYVDTHRKQMERSFTSFEQFESKFVVGDEIIEKLIREGKNEQLKSDVQAFRKASFPLVKAQIKALIARSMWTSSEYFQTINPSSEVYNKAIDILSSEKEYTNLFH</sequence>
<dbReference type="eggNOG" id="COG0793">
    <property type="taxonomic scope" value="Bacteria"/>
</dbReference>
<dbReference type="CDD" id="cd07560">
    <property type="entry name" value="Peptidase_S41_CPP"/>
    <property type="match status" value="1"/>
</dbReference>
<dbReference type="PROSITE" id="PS50106">
    <property type="entry name" value="PDZ"/>
    <property type="match status" value="1"/>
</dbReference>